<dbReference type="Proteomes" id="UP001305421">
    <property type="component" value="Chromosome"/>
</dbReference>
<evidence type="ECO:0000313" key="1">
    <source>
        <dbReference type="EMBL" id="WNH47093.1"/>
    </source>
</evidence>
<reference evidence="1 2" key="1">
    <citation type="submission" date="2022-12" db="EMBL/GenBank/DDBJ databases">
        <title>Two new species, Stenotrophomonas aracearum and Stenotrophomonas oahuensis, isolated from Anthurium (Araceae family) in Hawaii.</title>
        <authorList>
            <person name="Chunag S.C."/>
            <person name="Dobhal S."/>
            <person name="Alvarez A."/>
            <person name="Arif M."/>
        </authorList>
    </citation>
    <scope>NUCLEOTIDE SEQUENCE [LARGE SCALE GENOMIC DNA]</scope>
    <source>
        <strain evidence="1 2">A5588</strain>
    </source>
</reference>
<keyword evidence="2" id="KW-1185">Reference proteome</keyword>
<organism evidence="1 2">
    <name type="scientific">Stenotrophomonas aracearum</name>
    <dbReference type="NCBI Taxonomy" id="3003272"/>
    <lineage>
        <taxon>Bacteria</taxon>
        <taxon>Pseudomonadati</taxon>
        <taxon>Pseudomonadota</taxon>
        <taxon>Gammaproteobacteria</taxon>
        <taxon>Lysobacterales</taxon>
        <taxon>Lysobacteraceae</taxon>
        <taxon>Stenotrophomonas</taxon>
    </lineage>
</organism>
<proteinExistence type="predicted"/>
<dbReference type="RefSeq" id="WP_311181871.1">
    <property type="nucleotide sequence ID" value="NZ_CP115543.1"/>
</dbReference>
<accession>A0ABY9Y9L2</accession>
<protein>
    <submittedName>
        <fullName evidence="1">Uncharacterized protein</fullName>
    </submittedName>
</protein>
<sequence>MQTEVPKPKWRPSVVPAREWTMSHLRKYLGGRAFTLYSHGTCVVWIGDGELGVTEANERLRAVTLQDPDFRVQRHEDGNCLVTFKGGIGGVMSGELLQANLAGLRQHAVTQGMLPGERLVTHHADKESELDMIAGLYVRARLYLDVNDLEVVASAV</sequence>
<gene>
    <name evidence="1" type="ORF">PDM28_10255</name>
</gene>
<dbReference type="EMBL" id="CP115543">
    <property type="protein sequence ID" value="WNH47093.1"/>
    <property type="molecule type" value="Genomic_DNA"/>
</dbReference>
<name>A0ABY9Y9L2_9GAMM</name>
<evidence type="ECO:0000313" key="2">
    <source>
        <dbReference type="Proteomes" id="UP001305421"/>
    </source>
</evidence>